<proteinExistence type="predicted"/>
<sequence length="1315" mass="153374">MSNSKSDIGAKAAWKGFSSQTTYIAYRLMLLNDKYDFYPEKVEDLMIKNQNSIIELVQIKNLSSNLALSSFSPKEADSFFRRALASRKDNESFILKIVSFGKIGEELQGLINKDKTHINSIKNKLLEYKYYSDDIEWILSNLSIEQVNEAELEKKIFQILEKRIETMAAPQVAFDTLISYISDLSRYSKYTSKEKWNKKIDEYVKDIVAIKGMCSQYGRTIINLADYKTQQSLEELASEYQLGVNAHPQHIRNNLDIIRDEWLERIEECFGNNNSIVIIKGASGQGKSSLAYRYLINNYPENYIFVVEKIVDSQQAIDIVTALHGLSASKSGNIIVYMDVSPYDKEWLWIVEEINKRGINLKLLITIREEDFNRSDIDLNIIRTKVIELSFGESEARKVFEKYNSPYFLNFEQAWEKFGEVGPFMEFMYLLKQSDTLKNKLRSQISKIDNNEINSDGWLNILQVICYTGKNNLKINLQRLLSELSCNQTRKMLQQFQNEYLIKMSSDKQYVECLHAVRAEILYDILMQNSMMDEETTLLHSLASVDEFCQSMLVKYFFKHSNIDNLINNITEIKFHSWSGYASVLSALLWLDTYRFYLNNKQVINQGNKLFSGNFILFTGDATGYIDFNSSDIINVLGNNPNAVEKMKELIRRLPQSKIDYYYTDIFINSIKAQLNTHEIFLADNLSEIGFVLFWLAQRNVFLEDISLKNVINNLSSYSVDDILDFLVGVQVQNLMEIYHSIIKYLIPVISQRYNIIRLKNDENCIEADFIQNVFKENLEQNNMGMNERVMFVVDALRRLFLNKERYQVKAIGTDVMPDIPLPDTDKSIHSKNLPLVWVTQMNGWLIKIDDYEKRADNWNDFRCIVDKDRYNIFNYSKKVCDAISYFYKKEGSIEKFTSQEYKTNRKEIAQISTQIYRTPKCINDRYGLMVNKNKVILPDVIQNNNSQNTEKDITSYISKYTTSFKIFLNQMEALVVSRYKRVELDEVCRLSMINIVCAVSDLVKMQNKYSEVFSVYDAAINANDEYEQLLLLSVMWRYLYNNKIRKESSVLYNCKEIIKQSRRKIKNFFVNIIGNYTSQEINRIGSKIYVSLDGILADDFSEQLFVQFKKEFPNVEALSVESLFFQEFAEEIIVTIPLDEKTIVGGFKIELKNLIYCQEIEKYMLFRQPLDKSDIDVINNSSFDEDNMMFNAYKVIGNLHALSLFYNHTTSVMKYIKSYSKDIVIQENIFYSWHEEGAKLHYAVLEEIINAFKKLENIVPQESYEAYQVILSMLNEYKETSDDIVMIEDKEQINNVLNSMVEAVTGLLDGCNFM</sequence>
<dbReference type="EMBL" id="JAPQES010000002">
    <property type="protein sequence ID" value="MCY6370658.1"/>
    <property type="molecule type" value="Genomic_DNA"/>
</dbReference>
<evidence type="ECO:0000313" key="1">
    <source>
        <dbReference type="EMBL" id="MCY6370658.1"/>
    </source>
</evidence>
<reference evidence="1" key="1">
    <citation type="submission" date="2022-12" db="EMBL/GenBank/DDBJ databases">
        <authorList>
            <person name="Wang J."/>
        </authorList>
    </citation>
    <scope>NUCLEOTIDE SEQUENCE</scope>
    <source>
        <strain evidence="1">HY-42-06</strain>
    </source>
</reference>
<organism evidence="1 2">
    <name type="scientific">Clostridium ganghwense</name>
    <dbReference type="NCBI Taxonomy" id="312089"/>
    <lineage>
        <taxon>Bacteria</taxon>
        <taxon>Bacillati</taxon>
        <taxon>Bacillota</taxon>
        <taxon>Clostridia</taxon>
        <taxon>Eubacteriales</taxon>
        <taxon>Clostridiaceae</taxon>
        <taxon>Clostridium</taxon>
    </lineage>
</organism>
<comment type="caution">
    <text evidence="1">The sequence shown here is derived from an EMBL/GenBank/DDBJ whole genome shotgun (WGS) entry which is preliminary data.</text>
</comment>
<keyword evidence="2" id="KW-1185">Reference proteome</keyword>
<dbReference type="SUPFAM" id="SSF52540">
    <property type="entry name" value="P-loop containing nucleoside triphosphate hydrolases"/>
    <property type="match status" value="1"/>
</dbReference>
<evidence type="ECO:0008006" key="3">
    <source>
        <dbReference type="Google" id="ProtNLM"/>
    </source>
</evidence>
<dbReference type="InterPro" id="IPR027417">
    <property type="entry name" value="P-loop_NTPase"/>
</dbReference>
<gene>
    <name evidence="1" type="ORF">OXH55_08440</name>
</gene>
<dbReference type="RefSeq" id="WP_268049436.1">
    <property type="nucleotide sequence ID" value="NZ_JAPQES010000002.1"/>
</dbReference>
<name>A0ABT4CNM6_9CLOT</name>
<dbReference type="Proteomes" id="UP001079657">
    <property type="component" value="Unassembled WGS sequence"/>
</dbReference>
<evidence type="ECO:0000313" key="2">
    <source>
        <dbReference type="Proteomes" id="UP001079657"/>
    </source>
</evidence>
<accession>A0ABT4CNM6</accession>
<protein>
    <recommendedName>
        <fullName evidence="3">ATP-binding protein</fullName>
    </recommendedName>
</protein>